<gene>
    <name evidence="14" type="ORF">CALK_0993</name>
</gene>
<sequence length="605" mass="69194">MLINWMREKAPLIMGFVLVAFILTIFVSWGAGGMDVFGGQNVGRIDGEAVSVQEFSRLHDRQRQYAQDLTPEERRRFPEQVWKSLIAERIREELVDDLGLEASDSDAKTLLLEDPDPRMLGVDPQRFFELFGDPNTGELNLQEYHAYVQQNKPFFESLAQDLKYRQIPLQRLTAFFKTLSPSPAEQEFEYRRRTDQVLFEYLRADLADFSVTPQDLSSKQIRADYERFQEQYAGTQMASLAVLRFDKEADEYDRRYVREDLADIAERVRREDVDFAEEARFESDNRESAENGGYLGALDLEDHFLPEDVATVIADLSVNEVSDPMYVEGSPVLDEGYHIFTVLQKHENMVQLGHIYKQIQISPDREMDIDDTTAEVFEFARRHGFDSAAVEYSITPDTTGYFGRGHAVPIIDYIPELGRFSFDEDINAVGDFYDPGVANYVVVLLDRKEAQRISVDEYLQTAFYRMEDSLRYTAARTFVEEAVAETATGESFLSQEDFSDERLTTGISDTTTIADYFGRFGDARPAFAAMGAPTGDGIAITQGAEGSVYAVLPLWKSQVEEIDDADVAEIRTELQERTAQQLHGQWGTQRKKTMSVEDNLRRYFY</sequence>
<dbReference type="OrthoDB" id="9812372at2"/>
<dbReference type="InterPro" id="IPR046357">
    <property type="entry name" value="PPIase_dom_sf"/>
</dbReference>
<evidence type="ECO:0000259" key="13">
    <source>
        <dbReference type="PROSITE" id="PS50198"/>
    </source>
</evidence>
<evidence type="ECO:0000313" key="15">
    <source>
        <dbReference type="Proteomes" id="UP000017148"/>
    </source>
</evidence>
<dbReference type="Gene3D" id="3.10.50.40">
    <property type="match status" value="1"/>
</dbReference>
<dbReference type="EMBL" id="ASJR01000007">
    <property type="protein sequence ID" value="ERP32012.1"/>
    <property type="molecule type" value="Genomic_DNA"/>
</dbReference>
<evidence type="ECO:0000256" key="5">
    <source>
        <dbReference type="ARBA" id="ARBA00022989"/>
    </source>
</evidence>
<keyword evidence="15" id="KW-1185">Reference proteome</keyword>
<dbReference type="GO" id="GO:0005886">
    <property type="term" value="C:plasma membrane"/>
    <property type="evidence" value="ECO:0007669"/>
    <property type="project" value="UniProtKB-SubCell"/>
</dbReference>
<keyword evidence="5 12" id="KW-1133">Transmembrane helix</keyword>
<reference evidence="14 15" key="1">
    <citation type="journal article" date="2013" name="Environ. Microbiol.">
        <title>Genome analysis of Chitinivibrio alkaliphilus gen. nov., sp. nov., a novel extremely haloalkaliphilic anaerobic chitinolytic bacterium from the candidate phylum Termite Group 3.</title>
        <authorList>
            <person name="Sorokin D.Y."/>
            <person name="Gumerov V.M."/>
            <person name="Rakitin A.L."/>
            <person name="Beletsky A.V."/>
            <person name="Damste J.S."/>
            <person name="Muyzer G."/>
            <person name="Mardanov A.V."/>
            <person name="Ravin N.V."/>
        </authorList>
    </citation>
    <scope>NUCLEOTIDE SEQUENCE [LARGE SCALE GENOMIC DNA]</scope>
    <source>
        <strain evidence="14 15">ACht1</strain>
    </source>
</reference>
<dbReference type="Proteomes" id="UP000017148">
    <property type="component" value="Unassembled WGS sequence"/>
</dbReference>
<dbReference type="eggNOG" id="COG0760">
    <property type="taxonomic scope" value="Bacteria"/>
</dbReference>
<keyword evidence="7" id="KW-0143">Chaperone</keyword>
<organism evidence="14 15">
    <name type="scientific">Chitinivibrio alkaliphilus ACht1</name>
    <dbReference type="NCBI Taxonomy" id="1313304"/>
    <lineage>
        <taxon>Bacteria</taxon>
        <taxon>Pseudomonadati</taxon>
        <taxon>Fibrobacterota</taxon>
        <taxon>Chitinivibrionia</taxon>
        <taxon>Chitinivibrionales</taxon>
        <taxon>Chitinivibrionaceae</taxon>
        <taxon>Chitinivibrio</taxon>
    </lineage>
</organism>
<dbReference type="SUPFAM" id="SSF54534">
    <property type="entry name" value="FKBP-like"/>
    <property type="match status" value="1"/>
</dbReference>
<evidence type="ECO:0000256" key="6">
    <source>
        <dbReference type="ARBA" id="ARBA00023136"/>
    </source>
</evidence>
<dbReference type="PANTHER" id="PTHR47529">
    <property type="entry name" value="PEPTIDYL-PROLYL CIS-TRANS ISOMERASE D"/>
    <property type="match status" value="1"/>
</dbReference>
<dbReference type="Pfam" id="PF00639">
    <property type="entry name" value="Rotamase"/>
    <property type="match status" value="1"/>
</dbReference>
<evidence type="ECO:0000256" key="4">
    <source>
        <dbReference type="ARBA" id="ARBA00022692"/>
    </source>
</evidence>
<keyword evidence="3" id="KW-0997">Cell inner membrane</keyword>
<dbReference type="AlphaFoldDB" id="U7DA62"/>
<dbReference type="RefSeq" id="WP_022636487.1">
    <property type="nucleotide sequence ID" value="NZ_ASJR01000007.1"/>
</dbReference>
<comment type="subcellular location">
    <subcellularLocation>
        <location evidence="1">Cell inner membrane</location>
        <topology evidence="1">Single-pass type II membrane protein</topology>
        <orientation evidence="1">Periplasmic side</orientation>
    </subcellularLocation>
</comment>
<comment type="similarity">
    <text evidence="8">Belongs to the PpiD chaperone family.</text>
</comment>
<evidence type="ECO:0000256" key="8">
    <source>
        <dbReference type="ARBA" id="ARBA00038408"/>
    </source>
</evidence>
<dbReference type="PANTHER" id="PTHR47529:SF1">
    <property type="entry name" value="PERIPLASMIC CHAPERONE PPID"/>
    <property type="match status" value="1"/>
</dbReference>
<keyword evidence="4 12" id="KW-0812">Transmembrane</keyword>
<feature type="domain" description="PpiC" evidence="13">
    <location>
        <begin position="234"/>
        <end position="344"/>
    </location>
</feature>
<keyword evidence="11 14" id="KW-0413">Isomerase</keyword>
<dbReference type="InterPro" id="IPR000297">
    <property type="entry name" value="PPIase_PpiC"/>
</dbReference>
<evidence type="ECO:0000256" key="10">
    <source>
        <dbReference type="ARBA" id="ARBA00042775"/>
    </source>
</evidence>
<name>U7DA62_9BACT</name>
<evidence type="ECO:0000313" key="14">
    <source>
        <dbReference type="EMBL" id="ERP32012.1"/>
    </source>
</evidence>
<protein>
    <recommendedName>
        <fullName evidence="9">Periplasmic chaperone PpiD</fullName>
    </recommendedName>
    <alternativeName>
        <fullName evidence="10">Periplasmic folding chaperone</fullName>
    </alternativeName>
</protein>
<dbReference type="Pfam" id="PF13623">
    <property type="entry name" value="SurA_N_2"/>
    <property type="match status" value="1"/>
</dbReference>
<evidence type="ECO:0000256" key="1">
    <source>
        <dbReference type="ARBA" id="ARBA00004382"/>
    </source>
</evidence>
<proteinExistence type="inferred from homology"/>
<dbReference type="STRING" id="1313304.CALK_0993"/>
<evidence type="ECO:0000256" key="9">
    <source>
        <dbReference type="ARBA" id="ARBA00040743"/>
    </source>
</evidence>
<evidence type="ECO:0000256" key="3">
    <source>
        <dbReference type="ARBA" id="ARBA00022519"/>
    </source>
</evidence>
<dbReference type="PROSITE" id="PS50198">
    <property type="entry name" value="PPIC_PPIASE_2"/>
    <property type="match status" value="1"/>
</dbReference>
<accession>U7DA62</accession>
<evidence type="ECO:0000256" key="11">
    <source>
        <dbReference type="PROSITE-ProRule" id="PRU00278"/>
    </source>
</evidence>
<dbReference type="GO" id="GO:0003755">
    <property type="term" value="F:peptidyl-prolyl cis-trans isomerase activity"/>
    <property type="evidence" value="ECO:0007669"/>
    <property type="project" value="UniProtKB-KW"/>
</dbReference>
<evidence type="ECO:0000256" key="2">
    <source>
        <dbReference type="ARBA" id="ARBA00022475"/>
    </source>
</evidence>
<dbReference type="InterPro" id="IPR052029">
    <property type="entry name" value="PpiD_chaperone"/>
</dbReference>
<keyword evidence="11" id="KW-0697">Rotamase</keyword>
<keyword evidence="6 12" id="KW-0472">Membrane</keyword>
<feature type="transmembrane region" description="Helical" evidence="12">
    <location>
        <begin position="12"/>
        <end position="31"/>
    </location>
</feature>
<evidence type="ECO:0000256" key="7">
    <source>
        <dbReference type="ARBA" id="ARBA00023186"/>
    </source>
</evidence>
<comment type="caution">
    <text evidence="14">The sequence shown here is derived from an EMBL/GenBank/DDBJ whole genome shotgun (WGS) entry which is preliminary data.</text>
</comment>
<dbReference type="SUPFAM" id="SSF109998">
    <property type="entry name" value="Triger factor/SurA peptide-binding domain-like"/>
    <property type="match status" value="1"/>
</dbReference>
<dbReference type="InterPro" id="IPR027304">
    <property type="entry name" value="Trigger_fact/SurA_dom_sf"/>
</dbReference>
<keyword evidence="2" id="KW-1003">Cell membrane</keyword>
<evidence type="ECO:0000256" key="12">
    <source>
        <dbReference type="SAM" id="Phobius"/>
    </source>
</evidence>